<accession>A0AA86U1L9</accession>
<sequence length="178" mass="20639">MTLHFYYFKFKLTLYQVRIVGVQKYQESTLFEFSPKWISVQKAKNGSEPRHNPDSSSDTLVTIIKHECEKLYVNSCFGFIGNQMAAVIWLFQQKKVLFMYDKSIIVLSCVFVQKCSQIQRNIYIYITSSRRHKRTTVRLSKAKHGLSHTSVSTFKTGSTRHLCPLSKDPIWPSLVSST</sequence>
<dbReference type="EMBL" id="CATOUU010000642">
    <property type="protein sequence ID" value="CAI9936864.1"/>
    <property type="molecule type" value="Genomic_DNA"/>
</dbReference>
<proteinExistence type="predicted"/>
<dbReference type="AlphaFoldDB" id="A0AA86U1L9"/>
<organism evidence="1">
    <name type="scientific">Hexamita inflata</name>
    <dbReference type="NCBI Taxonomy" id="28002"/>
    <lineage>
        <taxon>Eukaryota</taxon>
        <taxon>Metamonada</taxon>
        <taxon>Diplomonadida</taxon>
        <taxon>Hexamitidae</taxon>
        <taxon>Hexamitinae</taxon>
        <taxon>Hexamita</taxon>
    </lineage>
</organism>
<protein>
    <submittedName>
        <fullName evidence="2">Hypothetical_protein</fullName>
    </submittedName>
</protein>
<keyword evidence="3" id="KW-1185">Reference proteome</keyword>
<reference evidence="1" key="1">
    <citation type="submission" date="2023-06" db="EMBL/GenBank/DDBJ databases">
        <authorList>
            <person name="Kurt Z."/>
        </authorList>
    </citation>
    <scope>NUCLEOTIDE SEQUENCE</scope>
</reference>
<reference evidence="2 3" key="2">
    <citation type="submission" date="2024-07" db="EMBL/GenBank/DDBJ databases">
        <authorList>
            <person name="Akdeniz Z."/>
        </authorList>
    </citation>
    <scope>NUCLEOTIDE SEQUENCE [LARGE SCALE GENOMIC DNA]</scope>
</reference>
<dbReference type="Proteomes" id="UP001642409">
    <property type="component" value="Unassembled WGS sequence"/>
</dbReference>
<name>A0AA86U1L9_9EUKA</name>
<dbReference type="EMBL" id="CAXDID020000098">
    <property type="protein sequence ID" value="CAL6025347.1"/>
    <property type="molecule type" value="Genomic_DNA"/>
</dbReference>
<evidence type="ECO:0000313" key="1">
    <source>
        <dbReference type="EMBL" id="CAI9936864.1"/>
    </source>
</evidence>
<comment type="caution">
    <text evidence="1">The sequence shown here is derived from an EMBL/GenBank/DDBJ whole genome shotgun (WGS) entry which is preliminary data.</text>
</comment>
<evidence type="ECO:0000313" key="3">
    <source>
        <dbReference type="Proteomes" id="UP001642409"/>
    </source>
</evidence>
<evidence type="ECO:0000313" key="2">
    <source>
        <dbReference type="EMBL" id="CAL6025347.1"/>
    </source>
</evidence>
<gene>
    <name evidence="1" type="ORF">HINF_LOCUS24509</name>
    <name evidence="2" type="ORF">HINF_LOCUS30185</name>
</gene>